<evidence type="ECO:0000313" key="2">
    <source>
        <dbReference type="EMBL" id="CAB3766238.1"/>
    </source>
</evidence>
<dbReference type="SUPFAM" id="SSF141729">
    <property type="entry name" value="FimD N-terminal domain-like"/>
    <property type="match status" value="1"/>
</dbReference>
<feature type="domain" description="PapC N-terminal" evidence="1">
    <location>
        <begin position="50"/>
        <end position="96"/>
    </location>
</feature>
<evidence type="ECO:0000313" key="3">
    <source>
        <dbReference type="Proteomes" id="UP000494363"/>
    </source>
</evidence>
<dbReference type="InterPro" id="IPR025885">
    <property type="entry name" value="PapC_N"/>
</dbReference>
<accession>A0A6J5EID0</accession>
<dbReference type="Proteomes" id="UP000494363">
    <property type="component" value="Unassembled WGS sequence"/>
</dbReference>
<keyword evidence="3" id="KW-1185">Reference proteome</keyword>
<protein>
    <recommendedName>
        <fullName evidence="1">PapC N-terminal domain-containing protein</fullName>
    </recommendedName>
</protein>
<dbReference type="InterPro" id="IPR037224">
    <property type="entry name" value="PapC_N_sf"/>
</dbReference>
<name>A0A6J5EID0_9BURK</name>
<dbReference type="Gene3D" id="3.10.20.410">
    <property type="match status" value="1"/>
</dbReference>
<evidence type="ECO:0000259" key="1">
    <source>
        <dbReference type="Pfam" id="PF13954"/>
    </source>
</evidence>
<sequence length="97" mass="10531">MKRQSESSARAPRLKLLSALVLSIVAAGAYGALPPVVEPTASVPEGADVQFNEQFLLAQDGTRVDIDRFNKGNVALPGTYKSDLYVNEVWRGRIEVT</sequence>
<proteinExistence type="predicted"/>
<reference evidence="2 3" key="1">
    <citation type="submission" date="2020-04" db="EMBL/GenBank/DDBJ databases">
        <authorList>
            <person name="De Canck E."/>
        </authorList>
    </citation>
    <scope>NUCLEOTIDE SEQUENCE [LARGE SCALE GENOMIC DNA]</scope>
    <source>
        <strain evidence="2 3">LMG 29542</strain>
    </source>
</reference>
<dbReference type="Pfam" id="PF13954">
    <property type="entry name" value="PapC_N"/>
    <property type="match status" value="1"/>
</dbReference>
<gene>
    <name evidence="2" type="ORF">LMG29542_05321</name>
</gene>
<dbReference type="EMBL" id="CADIKH010000029">
    <property type="protein sequence ID" value="CAB3766238.1"/>
    <property type="molecule type" value="Genomic_DNA"/>
</dbReference>
<dbReference type="AlphaFoldDB" id="A0A6J5EID0"/>
<organism evidence="2 3">
    <name type="scientific">Paraburkholderia humisilvae</name>
    <dbReference type="NCBI Taxonomy" id="627669"/>
    <lineage>
        <taxon>Bacteria</taxon>
        <taxon>Pseudomonadati</taxon>
        <taxon>Pseudomonadota</taxon>
        <taxon>Betaproteobacteria</taxon>
        <taxon>Burkholderiales</taxon>
        <taxon>Burkholderiaceae</taxon>
        <taxon>Paraburkholderia</taxon>
    </lineage>
</organism>